<gene>
    <name evidence="1" type="ORF">DFH08DRAFT_1025136</name>
</gene>
<sequence>MTQLVGIRTAGAPLSLATVRCIIIAMIQKQAPEIFERKFTDGSTFQVSDSFCRKFLHKTMAWSIRKGTKAAQKMPENAEEQCETAFLRRAWMIKEHRITHPELIINADQTGVIYLPGSRMTWAPTGAKQVPLIGNEEKRAFTALLAITAAGGRLPIQCVYEGKTTKSVPSDSAANRKDCDDAGFCFVFSGKTRNHCWFARGLDSGYLHRKRLC</sequence>
<proteinExistence type="predicted"/>
<evidence type="ECO:0000313" key="1">
    <source>
        <dbReference type="EMBL" id="KAJ7362740.1"/>
    </source>
</evidence>
<keyword evidence="2" id="KW-1185">Reference proteome</keyword>
<dbReference type="EMBL" id="JARIHO010000004">
    <property type="protein sequence ID" value="KAJ7362740.1"/>
    <property type="molecule type" value="Genomic_DNA"/>
</dbReference>
<reference evidence="1" key="1">
    <citation type="submission" date="2023-03" db="EMBL/GenBank/DDBJ databases">
        <title>Massive genome expansion in bonnet fungi (Mycena s.s.) driven by repeated elements and novel gene families across ecological guilds.</title>
        <authorList>
            <consortium name="Lawrence Berkeley National Laboratory"/>
            <person name="Harder C.B."/>
            <person name="Miyauchi S."/>
            <person name="Viragh M."/>
            <person name="Kuo A."/>
            <person name="Thoen E."/>
            <person name="Andreopoulos B."/>
            <person name="Lu D."/>
            <person name="Skrede I."/>
            <person name="Drula E."/>
            <person name="Henrissat B."/>
            <person name="Morin E."/>
            <person name="Kohler A."/>
            <person name="Barry K."/>
            <person name="LaButti K."/>
            <person name="Morin E."/>
            <person name="Salamov A."/>
            <person name="Lipzen A."/>
            <person name="Mereny Z."/>
            <person name="Hegedus B."/>
            <person name="Baldrian P."/>
            <person name="Stursova M."/>
            <person name="Weitz H."/>
            <person name="Taylor A."/>
            <person name="Grigoriev I.V."/>
            <person name="Nagy L.G."/>
            <person name="Martin F."/>
            <person name="Kauserud H."/>
        </authorList>
    </citation>
    <scope>NUCLEOTIDE SEQUENCE</scope>
    <source>
        <strain evidence="1">CBHHK002</strain>
    </source>
</reference>
<accession>A0AAD7AM53</accession>
<dbReference type="AlphaFoldDB" id="A0AAD7AM53"/>
<dbReference type="Proteomes" id="UP001218218">
    <property type="component" value="Unassembled WGS sequence"/>
</dbReference>
<organism evidence="1 2">
    <name type="scientific">Mycena albidolilacea</name>
    <dbReference type="NCBI Taxonomy" id="1033008"/>
    <lineage>
        <taxon>Eukaryota</taxon>
        <taxon>Fungi</taxon>
        <taxon>Dikarya</taxon>
        <taxon>Basidiomycota</taxon>
        <taxon>Agaricomycotina</taxon>
        <taxon>Agaricomycetes</taxon>
        <taxon>Agaricomycetidae</taxon>
        <taxon>Agaricales</taxon>
        <taxon>Marasmiineae</taxon>
        <taxon>Mycenaceae</taxon>
        <taxon>Mycena</taxon>
    </lineage>
</organism>
<comment type="caution">
    <text evidence="1">The sequence shown here is derived from an EMBL/GenBank/DDBJ whole genome shotgun (WGS) entry which is preliminary data.</text>
</comment>
<protein>
    <submittedName>
        <fullName evidence="1">Uncharacterized protein</fullName>
    </submittedName>
</protein>
<name>A0AAD7AM53_9AGAR</name>
<evidence type="ECO:0000313" key="2">
    <source>
        <dbReference type="Proteomes" id="UP001218218"/>
    </source>
</evidence>